<accession>A0AAD9SX54</accession>
<evidence type="ECO:0000313" key="1">
    <source>
        <dbReference type="EMBL" id="KAK2625300.1"/>
    </source>
</evidence>
<dbReference type="Proteomes" id="UP001285354">
    <property type="component" value="Unassembled WGS sequence"/>
</dbReference>
<dbReference type="AlphaFoldDB" id="A0AAD9SX54"/>
<organism evidence="1 2">
    <name type="scientific">Diplocarpon rosae</name>
    <dbReference type="NCBI Taxonomy" id="946125"/>
    <lineage>
        <taxon>Eukaryota</taxon>
        <taxon>Fungi</taxon>
        <taxon>Dikarya</taxon>
        <taxon>Ascomycota</taxon>
        <taxon>Pezizomycotina</taxon>
        <taxon>Leotiomycetes</taxon>
        <taxon>Helotiales</taxon>
        <taxon>Drepanopezizaceae</taxon>
        <taxon>Diplocarpon</taxon>
    </lineage>
</organism>
<proteinExistence type="predicted"/>
<reference evidence="1" key="1">
    <citation type="submission" date="2023-06" db="EMBL/GenBank/DDBJ databases">
        <title>Draft genome of Marssonina rosae.</title>
        <authorList>
            <person name="Cheng Q."/>
        </authorList>
    </citation>
    <scope>NUCLEOTIDE SEQUENCE</scope>
    <source>
        <strain evidence="1">R4</strain>
    </source>
</reference>
<comment type="caution">
    <text evidence="1">The sequence shown here is derived from an EMBL/GenBank/DDBJ whole genome shotgun (WGS) entry which is preliminary data.</text>
</comment>
<evidence type="ECO:0000313" key="2">
    <source>
        <dbReference type="Proteomes" id="UP001285354"/>
    </source>
</evidence>
<protein>
    <submittedName>
        <fullName evidence="1">Uncharacterized protein</fullName>
    </submittedName>
</protein>
<name>A0AAD9SX54_9HELO</name>
<gene>
    <name evidence="1" type="ORF">QTJ16_005669</name>
</gene>
<sequence length="92" mass="10535">MRCQEFLCLSDSSAEHMEVCVTAKYLSSPRFQVEYLERLWRPLGRSVMRHQYVDDIKGWKVVTVATTEITQGISIGAAWDTAGRDEVQRIAI</sequence>
<dbReference type="EMBL" id="JAUBYV010000008">
    <property type="protein sequence ID" value="KAK2625300.1"/>
    <property type="molecule type" value="Genomic_DNA"/>
</dbReference>
<keyword evidence="2" id="KW-1185">Reference proteome</keyword>